<dbReference type="Gene3D" id="2.40.50.140">
    <property type="entry name" value="Nucleic acid-binding proteins"/>
    <property type="match status" value="1"/>
</dbReference>
<dbReference type="InterPro" id="IPR012340">
    <property type="entry name" value="NA-bd_OB-fold"/>
</dbReference>
<evidence type="ECO:0008006" key="5">
    <source>
        <dbReference type="Google" id="ProtNLM"/>
    </source>
</evidence>
<dbReference type="EMBL" id="GCKF01034397">
    <property type="protein sequence ID" value="JAG97237.1"/>
    <property type="molecule type" value="Transcribed_RNA"/>
</dbReference>
<evidence type="ECO:0000313" key="4">
    <source>
        <dbReference type="EMBL" id="JAG97237.1"/>
    </source>
</evidence>
<dbReference type="InterPro" id="IPR011344">
    <property type="entry name" value="ssDNA-bd"/>
</dbReference>
<dbReference type="GO" id="GO:0042645">
    <property type="term" value="C:mitochondrial nucleoid"/>
    <property type="evidence" value="ECO:0007669"/>
    <property type="project" value="TreeGrafter"/>
</dbReference>
<dbReference type="AlphaFoldDB" id="A0A0D6R082"/>
<organism evidence="4">
    <name type="scientific">Araucaria cunninghamii</name>
    <name type="common">Hoop pine</name>
    <name type="synonym">Moreton Bay pine</name>
    <dbReference type="NCBI Taxonomy" id="56994"/>
    <lineage>
        <taxon>Eukaryota</taxon>
        <taxon>Viridiplantae</taxon>
        <taxon>Streptophyta</taxon>
        <taxon>Embryophyta</taxon>
        <taxon>Tracheophyta</taxon>
        <taxon>Spermatophyta</taxon>
        <taxon>Pinopsida</taxon>
        <taxon>Pinidae</taxon>
        <taxon>Conifers II</taxon>
        <taxon>Araucariales</taxon>
        <taxon>Araucariaceae</taxon>
        <taxon>Araucaria</taxon>
    </lineage>
</organism>
<dbReference type="GO" id="GO:0006264">
    <property type="term" value="P:mitochondrial DNA replication"/>
    <property type="evidence" value="ECO:0007669"/>
    <property type="project" value="TreeGrafter"/>
</dbReference>
<feature type="region of interest" description="Disordered" evidence="3">
    <location>
        <begin position="37"/>
        <end position="71"/>
    </location>
</feature>
<sequence length="222" mass="24267">MASSSSSAALKLSRSFSRIIGLSSRVSATGGASRGFATYELSDKDKSEEDVSSEEESSGKSQYNNSKDASKLKGRSIQDLNAVGLYRAIILGEVGQVPIQKRLRNGRVVTIFSVGTGGIRNNRRPLENESPREYADRGIVQWHRVAIYVENLGGIAMQHMKQGAHVYLEGNLETKIFSDPITGIVKRIREIAIRQKGRLVFLNNGTEATNTNSEGLKGVGYF</sequence>
<dbReference type="InterPro" id="IPR000424">
    <property type="entry name" value="Primosome_PriB/ssb"/>
</dbReference>
<dbReference type="FunFam" id="2.40.50.140:FF:000160">
    <property type="entry name" value="single-stranded DNA-binding protein, mitochondrial"/>
    <property type="match status" value="1"/>
</dbReference>
<dbReference type="PANTHER" id="PTHR10302:SF16">
    <property type="entry name" value="NUCLEIC ACID-BINDING, OB-FOLD-LIKE PROTEIN"/>
    <property type="match status" value="1"/>
</dbReference>
<accession>A0A0D6R082</accession>
<protein>
    <recommendedName>
        <fullName evidence="5">Single-stranded DNA-binding protein</fullName>
    </recommendedName>
</protein>
<dbReference type="Pfam" id="PF00436">
    <property type="entry name" value="SSB"/>
    <property type="match status" value="1"/>
</dbReference>
<dbReference type="GO" id="GO:0003697">
    <property type="term" value="F:single-stranded DNA binding"/>
    <property type="evidence" value="ECO:0007669"/>
    <property type="project" value="InterPro"/>
</dbReference>
<dbReference type="PANTHER" id="PTHR10302">
    <property type="entry name" value="SINGLE-STRANDED DNA-BINDING PROTEIN"/>
    <property type="match status" value="1"/>
</dbReference>
<evidence type="ECO:0000256" key="3">
    <source>
        <dbReference type="SAM" id="MobiDB-lite"/>
    </source>
</evidence>
<keyword evidence="1 2" id="KW-0238">DNA-binding</keyword>
<dbReference type="SUPFAM" id="SSF50249">
    <property type="entry name" value="Nucleic acid-binding proteins"/>
    <property type="match status" value="1"/>
</dbReference>
<evidence type="ECO:0000256" key="2">
    <source>
        <dbReference type="PROSITE-ProRule" id="PRU00252"/>
    </source>
</evidence>
<name>A0A0D6R082_ARACU</name>
<evidence type="ECO:0000256" key="1">
    <source>
        <dbReference type="ARBA" id="ARBA00023125"/>
    </source>
</evidence>
<reference evidence="4" key="1">
    <citation type="submission" date="2015-03" db="EMBL/GenBank/DDBJ databases">
        <title>A transcriptome of Araucaria cunninghamii, an australian fine timber species.</title>
        <authorList>
            <person name="Jing Yi C.J.Y."/>
            <person name="Yin San L.Y.S."/>
            <person name="Abdul Karim S.S."/>
            <person name="Wan Azmi N.N."/>
            <person name="Hercus R.R."/>
            <person name="Croft L.L."/>
        </authorList>
    </citation>
    <scope>NUCLEOTIDE SEQUENCE</scope>
    <source>
        <strain evidence="4">MI0301</strain>
        <tissue evidence="4">Leaf</tissue>
    </source>
</reference>
<proteinExistence type="predicted"/>
<dbReference type="PROSITE" id="PS50935">
    <property type="entry name" value="SSB"/>
    <property type="match status" value="1"/>
</dbReference>